<dbReference type="EMBL" id="JBCEZU010000013">
    <property type="protein sequence ID" value="KAK9539857.1"/>
    <property type="molecule type" value="Genomic_DNA"/>
</dbReference>
<dbReference type="InterPro" id="IPR013106">
    <property type="entry name" value="Ig_V-set"/>
</dbReference>
<dbReference type="PANTHER" id="PTHR11860:SF87">
    <property type="entry name" value="CMRF35-LIKE MOLECULE 8"/>
    <property type="match status" value="1"/>
</dbReference>
<keyword evidence="3 5" id="KW-0472">Membrane</keyword>
<protein>
    <recommendedName>
        <fullName evidence="11">Immunoglobulin subtype domain-containing protein</fullName>
    </recommendedName>
</protein>
<dbReference type="InterPro" id="IPR050671">
    <property type="entry name" value="CD300_family_receptors"/>
</dbReference>
<dbReference type="GO" id="GO:0004888">
    <property type="term" value="F:transmembrane signaling receptor activity"/>
    <property type="evidence" value="ECO:0007669"/>
    <property type="project" value="TreeGrafter"/>
</dbReference>
<dbReference type="Gene3D" id="2.60.40.10">
    <property type="entry name" value="Immunoglobulins"/>
    <property type="match status" value="1"/>
</dbReference>
<keyword evidence="2 5" id="KW-0812">Transmembrane</keyword>
<keyword evidence="5" id="KW-1133">Transmembrane helix</keyword>
<feature type="chain" id="PRO_5043957120" description="Immunoglobulin subtype domain-containing protein" evidence="6">
    <location>
        <begin position="19"/>
        <end position="317"/>
    </location>
</feature>
<feature type="region of interest" description="Disordered" evidence="4">
    <location>
        <begin position="114"/>
        <end position="157"/>
    </location>
</feature>
<evidence type="ECO:0000256" key="6">
    <source>
        <dbReference type="SAM" id="SignalP"/>
    </source>
</evidence>
<feature type="transmembrane region" description="Helical" evidence="5">
    <location>
        <begin position="165"/>
        <end position="187"/>
    </location>
</feature>
<feature type="compositionally biased region" description="Polar residues" evidence="4">
    <location>
        <begin position="220"/>
        <end position="245"/>
    </location>
</feature>
<evidence type="ECO:0000256" key="3">
    <source>
        <dbReference type="ARBA" id="ARBA00023136"/>
    </source>
</evidence>
<feature type="signal peptide" evidence="6">
    <location>
        <begin position="1"/>
        <end position="18"/>
    </location>
</feature>
<keyword evidence="6" id="KW-0732">Signal</keyword>
<evidence type="ECO:0000259" key="8">
    <source>
        <dbReference type="SMART" id="SM00409"/>
    </source>
</evidence>
<evidence type="ECO:0000256" key="4">
    <source>
        <dbReference type="SAM" id="MobiDB-lite"/>
    </source>
</evidence>
<evidence type="ECO:0000256" key="5">
    <source>
        <dbReference type="SAM" id="Phobius"/>
    </source>
</evidence>
<gene>
    <name evidence="9" type="ORF">VZT92_002346</name>
</gene>
<keyword evidence="10" id="KW-1185">Reference proteome</keyword>
<name>A0AAW1FY76_ZOAVI</name>
<feature type="domain" description="Immunoglobulin" evidence="8">
    <location>
        <begin position="18"/>
        <end position="114"/>
    </location>
</feature>
<proteinExistence type="predicted"/>
<dbReference type="GO" id="GO:0005886">
    <property type="term" value="C:plasma membrane"/>
    <property type="evidence" value="ECO:0007669"/>
    <property type="project" value="TreeGrafter"/>
</dbReference>
<dbReference type="InterPro" id="IPR013783">
    <property type="entry name" value="Ig-like_fold"/>
</dbReference>
<sequence length="317" mass="34346">MILLILIFLLGGLWETGAMAVTGVVGEEVRIKCSHSNAFNNVKYFCKGPCKSEDVLVRSTTNKKDSNEKYSITDEGNTFYVTISRLTADDSGTYRCGIDRVGLDTYKEVVLAVEGNTQDPDDDAQPNSSTGNTQDPDDDAQSNSGTGNTQDPDDDAQSKLSTDKLVYIGAGLGVLVLALAMVLLIFFRHRNRGIHTFSGKNHDPVNATVSRQKQDGHHISTPSSTANGYQETDGRTNSISSTAQHQDFGDDHSDNIYSNDSVSSQIQPDGLLYATVSFNKHADGSADTPDTAELTYSAINHNATDESAVYYNIRTPL</sequence>
<feature type="region of interest" description="Disordered" evidence="4">
    <location>
        <begin position="211"/>
        <end position="256"/>
    </location>
</feature>
<dbReference type="SUPFAM" id="SSF48726">
    <property type="entry name" value="Immunoglobulin"/>
    <property type="match status" value="1"/>
</dbReference>
<evidence type="ECO:0000256" key="2">
    <source>
        <dbReference type="ARBA" id="ARBA00022692"/>
    </source>
</evidence>
<dbReference type="SMART" id="SM00406">
    <property type="entry name" value="IGv"/>
    <property type="match status" value="1"/>
</dbReference>
<evidence type="ECO:0008006" key="11">
    <source>
        <dbReference type="Google" id="ProtNLM"/>
    </source>
</evidence>
<evidence type="ECO:0000259" key="7">
    <source>
        <dbReference type="SMART" id="SM00406"/>
    </source>
</evidence>
<organism evidence="9 10">
    <name type="scientific">Zoarces viviparus</name>
    <name type="common">Viviparous eelpout</name>
    <name type="synonym">Blennius viviparus</name>
    <dbReference type="NCBI Taxonomy" id="48416"/>
    <lineage>
        <taxon>Eukaryota</taxon>
        <taxon>Metazoa</taxon>
        <taxon>Chordata</taxon>
        <taxon>Craniata</taxon>
        <taxon>Vertebrata</taxon>
        <taxon>Euteleostomi</taxon>
        <taxon>Actinopterygii</taxon>
        <taxon>Neopterygii</taxon>
        <taxon>Teleostei</taxon>
        <taxon>Neoteleostei</taxon>
        <taxon>Acanthomorphata</taxon>
        <taxon>Eupercaria</taxon>
        <taxon>Perciformes</taxon>
        <taxon>Cottioidei</taxon>
        <taxon>Zoarcales</taxon>
        <taxon>Zoarcidae</taxon>
        <taxon>Zoarcinae</taxon>
        <taxon>Zoarces</taxon>
    </lineage>
</organism>
<dbReference type="SMART" id="SM00409">
    <property type="entry name" value="IG"/>
    <property type="match status" value="1"/>
</dbReference>
<dbReference type="Proteomes" id="UP001488805">
    <property type="component" value="Unassembled WGS sequence"/>
</dbReference>
<dbReference type="Pfam" id="PF07686">
    <property type="entry name" value="V-set"/>
    <property type="match status" value="1"/>
</dbReference>
<dbReference type="AlphaFoldDB" id="A0AAW1FY76"/>
<feature type="domain" description="Immunoglobulin V-set" evidence="7">
    <location>
        <begin position="28"/>
        <end position="98"/>
    </location>
</feature>
<evidence type="ECO:0000313" key="9">
    <source>
        <dbReference type="EMBL" id="KAK9539857.1"/>
    </source>
</evidence>
<dbReference type="InterPro" id="IPR036179">
    <property type="entry name" value="Ig-like_dom_sf"/>
</dbReference>
<comment type="subcellular location">
    <subcellularLocation>
        <location evidence="1">Membrane</location>
    </subcellularLocation>
</comment>
<feature type="compositionally biased region" description="Polar residues" evidence="4">
    <location>
        <begin position="141"/>
        <end position="150"/>
    </location>
</feature>
<evidence type="ECO:0000256" key="1">
    <source>
        <dbReference type="ARBA" id="ARBA00004370"/>
    </source>
</evidence>
<dbReference type="PANTHER" id="PTHR11860">
    <property type="entry name" value="POLYMERIC-IMMUNOGLOBULIN RECEPTOR"/>
    <property type="match status" value="1"/>
</dbReference>
<accession>A0AAW1FY76</accession>
<reference evidence="9 10" key="1">
    <citation type="journal article" date="2024" name="Genome Biol. Evol.">
        <title>Chromosome-level genome assembly of the viviparous eelpout Zoarces viviparus.</title>
        <authorList>
            <person name="Fuhrmann N."/>
            <person name="Brasseur M.V."/>
            <person name="Bakowski C.E."/>
            <person name="Podsiadlowski L."/>
            <person name="Prost S."/>
            <person name="Krehenwinkel H."/>
            <person name="Mayer C."/>
        </authorList>
    </citation>
    <scope>NUCLEOTIDE SEQUENCE [LARGE SCALE GENOMIC DNA]</scope>
    <source>
        <strain evidence="9">NO-MEL_2022_Ind0_liver</strain>
    </source>
</reference>
<evidence type="ECO:0000313" key="10">
    <source>
        <dbReference type="Proteomes" id="UP001488805"/>
    </source>
</evidence>
<dbReference type="InterPro" id="IPR003599">
    <property type="entry name" value="Ig_sub"/>
</dbReference>
<comment type="caution">
    <text evidence="9">The sequence shown here is derived from an EMBL/GenBank/DDBJ whole genome shotgun (WGS) entry which is preliminary data.</text>
</comment>
<feature type="compositionally biased region" description="Polar residues" evidence="4">
    <location>
        <begin position="125"/>
        <end position="134"/>
    </location>
</feature>